<evidence type="ECO:0000313" key="2">
    <source>
        <dbReference type="EMBL" id="MFL9844703.1"/>
    </source>
</evidence>
<gene>
    <name evidence="2" type="ORF">ABS766_09755</name>
</gene>
<protein>
    <submittedName>
        <fullName evidence="2">Uncharacterized protein</fullName>
    </submittedName>
</protein>
<accession>A0ABW8YWX9</accession>
<dbReference type="EMBL" id="JBELPZ010000009">
    <property type="protein sequence ID" value="MFL9844703.1"/>
    <property type="molecule type" value="Genomic_DNA"/>
</dbReference>
<comment type="caution">
    <text evidence="2">The sequence shown here is derived from an EMBL/GenBank/DDBJ whole genome shotgun (WGS) entry which is preliminary data.</text>
</comment>
<keyword evidence="3" id="KW-1185">Reference proteome</keyword>
<organism evidence="2 3">
    <name type="scientific">Flavobacterium rhizosphaerae</name>
    <dbReference type="NCBI Taxonomy" id="3163298"/>
    <lineage>
        <taxon>Bacteria</taxon>
        <taxon>Pseudomonadati</taxon>
        <taxon>Bacteroidota</taxon>
        <taxon>Flavobacteriia</taxon>
        <taxon>Flavobacteriales</taxon>
        <taxon>Flavobacteriaceae</taxon>
        <taxon>Flavobacterium</taxon>
    </lineage>
</organism>
<reference evidence="2 3" key="1">
    <citation type="submission" date="2024-06" db="EMBL/GenBank/DDBJ databases">
        <authorList>
            <person name="Kaempfer P."/>
            <person name="Viver T."/>
        </authorList>
    </citation>
    <scope>NUCLEOTIDE SEQUENCE [LARGE SCALE GENOMIC DNA]</scope>
    <source>
        <strain evidence="2 3">ST-119</strain>
    </source>
</reference>
<evidence type="ECO:0000313" key="3">
    <source>
        <dbReference type="Proteomes" id="UP001629156"/>
    </source>
</evidence>
<dbReference type="Proteomes" id="UP001629156">
    <property type="component" value="Unassembled WGS sequence"/>
</dbReference>
<keyword evidence="1" id="KW-1133">Transmembrane helix</keyword>
<dbReference type="RefSeq" id="WP_408084957.1">
    <property type="nucleotide sequence ID" value="NZ_JBELPZ010000009.1"/>
</dbReference>
<proteinExistence type="predicted"/>
<feature type="transmembrane region" description="Helical" evidence="1">
    <location>
        <begin position="44"/>
        <end position="62"/>
    </location>
</feature>
<keyword evidence="1" id="KW-0472">Membrane</keyword>
<evidence type="ECO:0000256" key="1">
    <source>
        <dbReference type="SAM" id="Phobius"/>
    </source>
</evidence>
<name>A0ABW8YWX9_9FLAO</name>
<keyword evidence="1" id="KW-0812">Transmembrane</keyword>
<sequence>MSLPKSLTKEYLAEKSEKELLEINAAYAAESNNYLRRISMNVQFFFWIFCVFMILAIVVVGMNK</sequence>